<evidence type="ECO:0000256" key="20">
    <source>
        <dbReference type="RuleBase" id="RU364040"/>
    </source>
</evidence>
<dbReference type="SUPFAM" id="SSF63737">
    <property type="entry name" value="Leukotriene A4 hydrolase N-terminal domain"/>
    <property type="match status" value="1"/>
</dbReference>
<evidence type="ECO:0000256" key="12">
    <source>
        <dbReference type="ARBA" id="ARBA00022989"/>
    </source>
</evidence>
<dbReference type="InterPro" id="IPR042097">
    <property type="entry name" value="Aminopeptidase_N-like_N_sf"/>
</dbReference>
<evidence type="ECO:0000256" key="17">
    <source>
        <dbReference type="PIRSR" id="PIRSR634016-1"/>
    </source>
</evidence>
<dbReference type="FunFam" id="1.10.390.10:FF:000001">
    <property type="entry name" value="Aminopeptidase"/>
    <property type="match status" value="1"/>
</dbReference>
<protein>
    <recommendedName>
        <fullName evidence="20">Aminopeptidase</fullName>
        <ecNumber evidence="20">3.4.11.-</ecNumber>
    </recommendedName>
</protein>
<keyword evidence="15" id="KW-1015">Disulfide bond</keyword>
<proteinExistence type="inferred from homology"/>
<dbReference type="GO" id="GO:0043171">
    <property type="term" value="P:peptide catabolic process"/>
    <property type="evidence" value="ECO:0007669"/>
    <property type="project" value="TreeGrafter"/>
</dbReference>
<keyword evidence="14 20" id="KW-0472">Membrane</keyword>
<dbReference type="GO" id="GO:0008270">
    <property type="term" value="F:zinc ion binding"/>
    <property type="evidence" value="ECO:0007669"/>
    <property type="project" value="UniProtKB-UniRule"/>
</dbReference>
<dbReference type="GO" id="GO:0005737">
    <property type="term" value="C:cytoplasm"/>
    <property type="evidence" value="ECO:0007669"/>
    <property type="project" value="TreeGrafter"/>
</dbReference>
<dbReference type="GO" id="GO:0042277">
    <property type="term" value="F:peptide binding"/>
    <property type="evidence" value="ECO:0007669"/>
    <property type="project" value="TreeGrafter"/>
</dbReference>
<keyword evidence="6 20" id="KW-0645">Protease</keyword>
<evidence type="ECO:0000256" key="13">
    <source>
        <dbReference type="ARBA" id="ARBA00023049"/>
    </source>
</evidence>
<feature type="binding site" evidence="18">
    <location>
        <position position="398"/>
    </location>
    <ligand>
        <name>Zn(2+)</name>
        <dbReference type="ChEBI" id="CHEBI:29105"/>
        <note>catalytic</note>
    </ligand>
</feature>
<dbReference type="FunFam" id="2.60.40.1730:FF:000001">
    <property type="entry name" value="Leucyl-cystinyl aminopeptidase"/>
    <property type="match status" value="1"/>
</dbReference>
<feature type="binding site" evidence="18">
    <location>
        <position position="421"/>
    </location>
    <ligand>
        <name>Zn(2+)</name>
        <dbReference type="ChEBI" id="CHEBI:29105"/>
        <note>catalytic</note>
    </ligand>
</feature>
<keyword evidence="4 20" id="KW-0031">Aminopeptidase</keyword>
<evidence type="ECO:0000259" key="21">
    <source>
        <dbReference type="Pfam" id="PF01433"/>
    </source>
</evidence>
<evidence type="ECO:0000256" key="15">
    <source>
        <dbReference type="ARBA" id="ARBA00023157"/>
    </source>
</evidence>
<dbReference type="InterPro" id="IPR027268">
    <property type="entry name" value="Peptidase_M4/M1_CTD_sf"/>
</dbReference>
<evidence type="ECO:0000259" key="22">
    <source>
        <dbReference type="Pfam" id="PF11838"/>
    </source>
</evidence>
<evidence type="ECO:0000256" key="16">
    <source>
        <dbReference type="ARBA" id="ARBA00023180"/>
    </source>
</evidence>
<dbReference type="Gene3D" id="2.60.40.1910">
    <property type="match status" value="1"/>
</dbReference>
<dbReference type="EC" id="3.4.11.-" evidence="20"/>
<feature type="transmembrane region" description="Helical" evidence="20">
    <location>
        <begin position="37"/>
        <end position="59"/>
    </location>
</feature>
<dbReference type="GO" id="GO:0006508">
    <property type="term" value="P:proteolysis"/>
    <property type="evidence" value="ECO:0007669"/>
    <property type="project" value="UniProtKB-KW"/>
</dbReference>
<dbReference type="PANTHER" id="PTHR11533">
    <property type="entry name" value="PROTEASE M1 ZINC METALLOPROTEASE"/>
    <property type="match status" value="1"/>
</dbReference>
<keyword evidence="5" id="KW-1003">Cell membrane</keyword>
<dbReference type="InterPro" id="IPR024571">
    <property type="entry name" value="ERAP1-like_C_dom"/>
</dbReference>
<feature type="domain" description="ERAP1-like C-terminal" evidence="22">
    <location>
        <begin position="625"/>
        <end position="936"/>
    </location>
</feature>
<organism evidence="24 25">
    <name type="scientific">Patella caerulea</name>
    <name type="common">Rayed Mediterranean limpet</name>
    <dbReference type="NCBI Taxonomy" id="87958"/>
    <lineage>
        <taxon>Eukaryota</taxon>
        <taxon>Metazoa</taxon>
        <taxon>Spiralia</taxon>
        <taxon>Lophotrochozoa</taxon>
        <taxon>Mollusca</taxon>
        <taxon>Gastropoda</taxon>
        <taxon>Patellogastropoda</taxon>
        <taxon>Patelloidea</taxon>
        <taxon>Patellidae</taxon>
        <taxon>Patella</taxon>
    </lineage>
</organism>
<dbReference type="Pfam" id="PF01433">
    <property type="entry name" value="Peptidase_M1"/>
    <property type="match status" value="1"/>
</dbReference>
<comment type="subcellular location">
    <subcellularLocation>
        <location evidence="1">Cell membrane</location>
    </subcellularLocation>
    <subcellularLocation>
        <location evidence="2">Membrane</location>
        <topology evidence="2">Single-pass type II membrane protein</topology>
    </subcellularLocation>
</comment>
<comment type="similarity">
    <text evidence="3 20">Belongs to the peptidase M1 family.</text>
</comment>
<keyword evidence="9 20" id="KW-0378">Hydrolase</keyword>
<dbReference type="GO" id="GO:0005615">
    <property type="term" value="C:extracellular space"/>
    <property type="evidence" value="ECO:0007669"/>
    <property type="project" value="TreeGrafter"/>
</dbReference>
<evidence type="ECO:0000256" key="5">
    <source>
        <dbReference type="ARBA" id="ARBA00022475"/>
    </source>
</evidence>
<evidence type="ECO:0000256" key="14">
    <source>
        <dbReference type="ARBA" id="ARBA00023136"/>
    </source>
</evidence>
<dbReference type="EMBL" id="JAZGQO010000006">
    <property type="protein sequence ID" value="KAK6184661.1"/>
    <property type="molecule type" value="Genomic_DNA"/>
</dbReference>
<evidence type="ECO:0000259" key="23">
    <source>
        <dbReference type="Pfam" id="PF17900"/>
    </source>
</evidence>
<keyword evidence="11" id="KW-0735">Signal-anchor</keyword>
<evidence type="ECO:0000256" key="1">
    <source>
        <dbReference type="ARBA" id="ARBA00004236"/>
    </source>
</evidence>
<feature type="domain" description="Peptidase M1 membrane alanine aminopeptidase" evidence="21">
    <location>
        <begin position="326"/>
        <end position="545"/>
    </location>
</feature>
<evidence type="ECO:0000256" key="2">
    <source>
        <dbReference type="ARBA" id="ARBA00004606"/>
    </source>
</evidence>
<evidence type="ECO:0000256" key="8">
    <source>
        <dbReference type="ARBA" id="ARBA00022723"/>
    </source>
</evidence>
<dbReference type="PRINTS" id="PR00756">
    <property type="entry name" value="ALADIPTASE"/>
</dbReference>
<evidence type="ECO:0000256" key="3">
    <source>
        <dbReference type="ARBA" id="ARBA00010136"/>
    </source>
</evidence>
<gene>
    <name evidence="24" type="ORF">SNE40_007092</name>
</gene>
<dbReference type="InterPro" id="IPR001930">
    <property type="entry name" value="Peptidase_M1"/>
</dbReference>
<dbReference type="InterPro" id="IPR034016">
    <property type="entry name" value="M1_APN-typ"/>
</dbReference>
<dbReference type="Gene3D" id="1.10.390.10">
    <property type="entry name" value="Neutral Protease Domain 2"/>
    <property type="match status" value="1"/>
</dbReference>
<dbReference type="Proteomes" id="UP001347796">
    <property type="component" value="Unassembled WGS sequence"/>
</dbReference>
<keyword evidence="8 18" id="KW-0479">Metal-binding</keyword>
<feature type="site" description="Transition state stabilizer" evidence="19">
    <location>
        <position position="484"/>
    </location>
</feature>
<reference evidence="24 25" key="1">
    <citation type="submission" date="2024-01" db="EMBL/GenBank/DDBJ databases">
        <title>The genome of the rayed Mediterranean limpet Patella caerulea (Linnaeus, 1758).</title>
        <authorList>
            <person name="Anh-Thu Weber A."/>
            <person name="Halstead-Nussloch G."/>
        </authorList>
    </citation>
    <scope>NUCLEOTIDE SEQUENCE [LARGE SCALE GENOMIC DNA]</scope>
    <source>
        <strain evidence="24">AATW-2023a</strain>
        <tissue evidence="24">Whole specimen</tissue>
    </source>
</reference>
<evidence type="ECO:0000313" key="24">
    <source>
        <dbReference type="EMBL" id="KAK6184661.1"/>
    </source>
</evidence>
<dbReference type="FunFam" id="2.60.40.1910:FF:000003">
    <property type="entry name" value="Aminopeptidase"/>
    <property type="match status" value="1"/>
</dbReference>
<evidence type="ECO:0000256" key="4">
    <source>
        <dbReference type="ARBA" id="ARBA00022438"/>
    </source>
</evidence>
<dbReference type="FunFam" id="1.25.50.20:FF:000001">
    <property type="entry name" value="Aminopeptidase"/>
    <property type="match status" value="1"/>
</dbReference>
<comment type="cofactor">
    <cofactor evidence="18 20">
        <name>Zn(2+)</name>
        <dbReference type="ChEBI" id="CHEBI:29105"/>
    </cofactor>
    <text evidence="18 20">Binds 1 zinc ion per subunit.</text>
</comment>
<dbReference type="InterPro" id="IPR045357">
    <property type="entry name" value="Aminopeptidase_N-like_N"/>
</dbReference>
<dbReference type="Pfam" id="PF11838">
    <property type="entry name" value="ERAP1_C"/>
    <property type="match status" value="1"/>
</dbReference>
<evidence type="ECO:0000256" key="6">
    <source>
        <dbReference type="ARBA" id="ARBA00022670"/>
    </source>
</evidence>
<keyword evidence="13 20" id="KW-0482">Metalloprotease</keyword>
<evidence type="ECO:0000256" key="19">
    <source>
        <dbReference type="PIRSR" id="PIRSR634016-4"/>
    </source>
</evidence>
<keyword evidence="16" id="KW-0325">Glycoprotein</keyword>
<dbReference type="CDD" id="cd09601">
    <property type="entry name" value="M1_APN-Q_like"/>
    <property type="match status" value="1"/>
</dbReference>
<keyword evidence="7 20" id="KW-0812">Transmembrane</keyword>
<dbReference type="InterPro" id="IPR050344">
    <property type="entry name" value="Peptidase_M1_aminopeptidases"/>
</dbReference>
<feature type="active site" description="Proton acceptor" evidence="17">
    <location>
        <position position="399"/>
    </location>
</feature>
<accession>A0AAN8Q1V4</accession>
<evidence type="ECO:0000256" key="9">
    <source>
        <dbReference type="ARBA" id="ARBA00022801"/>
    </source>
</evidence>
<dbReference type="GO" id="GO:0005886">
    <property type="term" value="C:plasma membrane"/>
    <property type="evidence" value="ECO:0007669"/>
    <property type="project" value="UniProtKB-SubCell"/>
</dbReference>
<comment type="caution">
    <text evidence="24">The sequence shown here is derived from an EMBL/GenBank/DDBJ whole genome shotgun (WGS) entry which is preliminary data.</text>
</comment>
<evidence type="ECO:0000256" key="11">
    <source>
        <dbReference type="ARBA" id="ARBA00022968"/>
    </source>
</evidence>
<dbReference type="InterPro" id="IPR014782">
    <property type="entry name" value="Peptidase_M1_dom"/>
</dbReference>
<dbReference type="Pfam" id="PF17900">
    <property type="entry name" value="Peptidase_M1_N"/>
    <property type="match status" value="1"/>
</dbReference>
<dbReference type="PANTHER" id="PTHR11533:SF299">
    <property type="entry name" value="AMINOPEPTIDASE"/>
    <property type="match status" value="1"/>
</dbReference>
<keyword evidence="12 20" id="KW-1133">Transmembrane helix</keyword>
<keyword evidence="25" id="KW-1185">Reference proteome</keyword>
<dbReference type="SUPFAM" id="SSF55486">
    <property type="entry name" value="Metalloproteases ('zincins'), catalytic domain"/>
    <property type="match status" value="1"/>
</dbReference>
<feature type="domain" description="Aminopeptidase N-like N-terminal" evidence="23">
    <location>
        <begin position="107"/>
        <end position="291"/>
    </location>
</feature>
<dbReference type="Gene3D" id="2.60.40.1730">
    <property type="entry name" value="tricorn interacting facor f3 domain"/>
    <property type="match status" value="1"/>
</dbReference>
<dbReference type="AlphaFoldDB" id="A0AAN8Q1V4"/>
<dbReference type="Gene3D" id="1.25.50.20">
    <property type="match status" value="1"/>
</dbReference>
<name>A0AAN8Q1V4_PATCE</name>
<feature type="binding site" evidence="18">
    <location>
        <position position="402"/>
    </location>
    <ligand>
        <name>Zn(2+)</name>
        <dbReference type="ChEBI" id="CHEBI:29105"/>
        <note>catalytic</note>
    </ligand>
</feature>
<keyword evidence="10 18" id="KW-0862">Zinc</keyword>
<evidence type="ECO:0000256" key="18">
    <source>
        <dbReference type="PIRSR" id="PIRSR634016-3"/>
    </source>
</evidence>
<evidence type="ECO:0000313" key="25">
    <source>
        <dbReference type="Proteomes" id="UP001347796"/>
    </source>
</evidence>
<sequence length="958" mass="110935">MEECSLIDEGDTILHKKSVYEPTRHQRCQQLICSRTWAIVILILLGMLLVIIASIAAFARPECKVCASTDHCDIKPISTVAPKPEFIATNGKEFPWKNIRLPESILPISYDIFMHPNISTSVFKGRVKIMLDIQHETDFIVFHITDLNITDYSITASGSNVIAREFMEYKKNKQFYILLERSLKTSENVQLEVKFEGQLISKLEGFYKSTYKTKDGEERHIATTHFEPTAARAAFPCFDEPQMKATFRMSIVRDKQHVALFNMPLLSSKPATDNNLVIDEFQLSKRMSTYLVAFVVSDFDHISDTTKNNVTVSVYAPKDMINQAEFALNSAVKILEYYDEFFGVPYPLPKQDLIAIPDFAAGAMENWGLITYRLTALLYDPSSSSLSSKQWVATVVAHELAHQWFGNLVTMEWWDDLWLNEGFASYVEYLGTDVVLPNFRMTDQFIVDDFLVALNLDSLSTSHPIQTEVSNPDQINEIFDKISYNKGSSILKMLREFLGEENFKKGLSSYLTTHKYGNAKTSDLWESLQGVSGSNINVKDVMDTWTLQMGYPLVTIKRSEDSVTLEQDRFLFNPNSDEKPEFISPFDYQWYIPFTYITDKNPSHIQTIWMNKTSVTIEFDKSNRWIKGNVRLNGFYRVDYGDMWHEIIKQLQDNHKTFNVVDRVGLVDDAFMLSRCNKLDARTAIEITKYMENETEYIVWSTVITGQLKFLLSQLRNQESYQYLQKYIKKLISNQIKAVGWNDEGTVLHKFLRTGILDMARQVGHKETIEKGKELFLRWKTEPDSINQNIKSVILRIGIEFGDEDDWNFVWEKSKTTLIPSEKDTLVRALVYTKDVRIINMYLNRALNDTKITDIVLREMSRNPVGQIFAWQFLQEHWQELFKRYGSGSFTMTGIVQSLITTFNTQFYHDQVKNFFDNRDMATATRAVRQSLESITSRIDWMEKNSQLIGDWLKENYS</sequence>
<evidence type="ECO:0000256" key="7">
    <source>
        <dbReference type="ARBA" id="ARBA00022692"/>
    </source>
</evidence>
<evidence type="ECO:0000256" key="10">
    <source>
        <dbReference type="ARBA" id="ARBA00022833"/>
    </source>
</evidence>
<dbReference type="GO" id="GO:0070006">
    <property type="term" value="F:metalloaminopeptidase activity"/>
    <property type="evidence" value="ECO:0007669"/>
    <property type="project" value="TreeGrafter"/>
</dbReference>